<protein>
    <submittedName>
        <fullName evidence="2">Uncharacterized protein</fullName>
    </submittedName>
</protein>
<dbReference type="AlphaFoldDB" id="G4ZRY2"/>
<dbReference type="EMBL" id="JH159156">
    <property type="protein sequence ID" value="EGZ14161.1"/>
    <property type="molecule type" value="Genomic_DNA"/>
</dbReference>
<keyword evidence="3" id="KW-1185">Reference proteome</keyword>
<dbReference type="Proteomes" id="UP000002640">
    <property type="component" value="Unassembled WGS sequence"/>
</dbReference>
<name>G4ZRY2_PHYSP</name>
<evidence type="ECO:0000313" key="2">
    <source>
        <dbReference type="EMBL" id="EGZ14161.1"/>
    </source>
</evidence>
<dbReference type="KEGG" id="psoj:PHYSODRAFT_511594"/>
<feature type="compositionally biased region" description="Polar residues" evidence="1">
    <location>
        <begin position="14"/>
        <end position="35"/>
    </location>
</feature>
<accession>G4ZRY2</accession>
<dbReference type="GeneID" id="20659255"/>
<evidence type="ECO:0000313" key="3">
    <source>
        <dbReference type="Proteomes" id="UP000002640"/>
    </source>
</evidence>
<dbReference type="OMA" id="EYEDWDV"/>
<gene>
    <name evidence="2" type="ORF">PHYSODRAFT_511594</name>
</gene>
<organism evidence="2 3">
    <name type="scientific">Phytophthora sojae (strain P6497)</name>
    <name type="common">Soybean stem and root rot agent</name>
    <name type="synonym">Phytophthora megasperma f. sp. glycines</name>
    <dbReference type="NCBI Taxonomy" id="1094619"/>
    <lineage>
        <taxon>Eukaryota</taxon>
        <taxon>Sar</taxon>
        <taxon>Stramenopiles</taxon>
        <taxon>Oomycota</taxon>
        <taxon>Peronosporomycetes</taxon>
        <taxon>Peronosporales</taxon>
        <taxon>Peronosporaceae</taxon>
        <taxon>Phytophthora</taxon>
    </lineage>
</organism>
<proteinExistence type="predicted"/>
<reference evidence="2 3" key="1">
    <citation type="journal article" date="2006" name="Science">
        <title>Phytophthora genome sequences uncover evolutionary origins and mechanisms of pathogenesis.</title>
        <authorList>
            <person name="Tyler B.M."/>
            <person name="Tripathy S."/>
            <person name="Zhang X."/>
            <person name="Dehal P."/>
            <person name="Jiang R.H."/>
            <person name="Aerts A."/>
            <person name="Arredondo F.D."/>
            <person name="Baxter L."/>
            <person name="Bensasson D."/>
            <person name="Beynon J.L."/>
            <person name="Chapman J."/>
            <person name="Damasceno C.M."/>
            <person name="Dorrance A.E."/>
            <person name="Dou D."/>
            <person name="Dickerman A.W."/>
            <person name="Dubchak I.L."/>
            <person name="Garbelotto M."/>
            <person name="Gijzen M."/>
            <person name="Gordon S.G."/>
            <person name="Govers F."/>
            <person name="Grunwald N.J."/>
            <person name="Huang W."/>
            <person name="Ivors K.L."/>
            <person name="Jones R.W."/>
            <person name="Kamoun S."/>
            <person name="Krampis K."/>
            <person name="Lamour K.H."/>
            <person name="Lee M.K."/>
            <person name="McDonald W.H."/>
            <person name="Medina M."/>
            <person name="Meijer H.J."/>
            <person name="Nordberg E.K."/>
            <person name="Maclean D.J."/>
            <person name="Ospina-Giraldo M.D."/>
            <person name="Morris P.F."/>
            <person name="Phuntumart V."/>
            <person name="Putnam N.H."/>
            <person name="Rash S."/>
            <person name="Rose J.K."/>
            <person name="Sakihama Y."/>
            <person name="Salamov A.A."/>
            <person name="Savidor A."/>
            <person name="Scheuring C.F."/>
            <person name="Smith B.M."/>
            <person name="Sobral B.W."/>
            <person name="Terry A."/>
            <person name="Torto-Alalibo T.A."/>
            <person name="Win J."/>
            <person name="Xu Z."/>
            <person name="Zhang H."/>
            <person name="Grigoriev I.V."/>
            <person name="Rokhsar D.S."/>
            <person name="Boore J.L."/>
        </authorList>
    </citation>
    <scope>NUCLEOTIDE SEQUENCE [LARGE SCALE GENOMIC DNA]</scope>
    <source>
        <strain evidence="2 3">P6497</strain>
    </source>
</reference>
<feature type="region of interest" description="Disordered" evidence="1">
    <location>
        <begin position="1"/>
        <end position="121"/>
    </location>
</feature>
<evidence type="ECO:0000256" key="1">
    <source>
        <dbReference type="SAM" id="MobiDB-lite"/>
    </source>
</evidence>
<sequence length="121" mass="12992">MAKGVKSAVPATPAKSSGTRNETSVRSGSSFSIPTTGRMESIDERSVSYDTAIDSSDAKEDNEYEDWDVRTAMSETSEAAVVSAGRSERSRSITRDLSDTSRAPSPLTTRMTAPPRTSNPR</sequence>
<feature type="compositionally biased region" description="Basic and acidic residues" evidence="1">
    <location>
        <begin position="86"/>
        <end position="99"/>
    </location>
</feature>
<dbReference type="RefSeq" id="XP_009531590.1">
    <property type="nucleotide sequence ID" value="XM_009533295.1"/>
</dbReference>
<dbReference type="InParanoid" id="G4ZRY2"/>
<feature type="compositionally biased region" description="Polar residues" evidence="1">
    <location>
        <begin position="100"/>
        <end position="121"/>
    </location>
</feature>